<sequence>MQRRRIDVEKWLGEDTPFPKREADEESYALSPEYQRIYADVLQLAQELAQRGSELHGGQQKFHYWTALALLRGVMSSPAAGAEMLRNRQRNLPNDDGELATEAEGPNPVLDQDYEFDGDFTPSQVISRAAINDSQRAKLSRLIGQLESLQNISTDHKAAQAIKLLYSWLKLGYQPVIFCRYIATATYLGGLLKQELTRVGSQAVRVEVVTSEDPDEVRRERIDQMADSPLRVLVATDCLSEGINLQHSFTAVLHYDLPWNPNRLEQREGRVDRFGQTAPTVKAYLLYGRDNDIDSVVLGVLLRKVREIRKDTGITVPFPEDSESVLDAVLAAVLLNPKAASRAALATQLTIDFGEAPEVTKQKALVRSAYDKAIDAEKLSRSLYAQHAIKAHEVAADLRQADEAIGDPAAVEAFVTEALPALLGVQITRNPSRPTDGGAHTYTLYTANLPKNLRGALPGAEATVPPTQLLVCFASPTPDGFHYLGRNHLFVEQLCQQLLASALHHRKDAPARAAVVRTSAVLVRTTLLLFRVRNVIEERSSRQQLVAEEMLIWGYKGDPTSGEAFNILTPEEAHILLLTAVPEADLPRPVAAQLLQDAADELPALVPSFNEVATTRAAKLVEAHERFRQVVQGGRYQVVTPVLPMDVLGQYVLLPPKT</sequence>
<dbReference type="Proteomes" id="UP000605392">
    <property type="component" value="Unassembled WGS sequence"/>
</dbReference>
<protein>
    <submittedName>
        <fullName evidence="1">Uncharacterized protein</fullName>
    </submittedName>
</protein>
<organism evidence="1 2">
    <name type="scientific">Hymenobacter qilianensis</name>
    <dbReference type="NCBI Taxonomy" id="1385715"/>
    <lineage>
        <taxon>Bacteria</taxon>
        <taxon>Pseudomonadati</taxon>
        <taxon>Bacteroidota</taxon>
        <taxon>Cytophagia</taxon>
        <taxon>Cytophagales</taxon>
        <taxon>Hymenobacteraceae</taxon>
        <taxon>Hymenobacter</taxon>
    </lineage>
</organism>
<evidence type="ECO:0000313" key="2">
    <source>
        <dbReference type="Proteomes" id="UP000605392"/>
    </source>
</evidence>
<evidence type="ECO:0000313" key="1">
    <source>
        <dbReference type="EMBL" id="GGF74967.1"/>
    </source>
</evidence>
<comment type="caution">
    <text evidence="1">The sequence shown here is derived from an EMBL/GenBank/DDBJ whole genome shotgun (WGS) entry which is preliminary data.</text>
</comment>
<keyword evidence="2" id="KW-1185">Reference proteome</keyword>
<accession>A0ACB5PV31</accession>
<reference evidence="1 2" key="1">
    <citation type="journal article" date="2019" name="Int. J. Syst. Evol. Microbiol.">
        <title>The Global Catalogue of Microorganisms (GCM) 10K type strain sequencing project: providing services to taxonomists for standard genome sequencing and annotation.</title>
        <authorList>
            <consortium name="The Broad Institute Genomics Platform"/>
            <consortium name="The Broad Institute Genome Sequencing Center for Infectious Disease"/>
            <person name="Wu L."/>
            <person name="Ma J."/>
        </authorList>
    </citation>
    <scope>NUCLEOTIDE SEQUENCE [LARGE SCALE GENOMIC DNA]</scope>
    <source>
        <strain evidence="1 2">CGMCC 1.12720</strain>
    </source>
</reference>
<dbReference type="EMBL" id="BMFN01000003">
    <property type="protein sequence ID" value="GGF74967.1"/>
    <property type="molecule type" value="Genomic_DNA"/>
</dbReference>
<gene>
    <name evidence="1" type="ORF">GCM10011375_32560</name>
</gene>
<name>A0ACB5PV31_9BACT</name>
<proteinExistence type="predicted"/>